<dbReference type="InterPro" id="IPR036868">
    <property type="entry name" value="TusA-like_sf"/>
</dbReference>
<feature type="domain" description="UPF0033" evidence="1">
    <location>
        <begin position="10"/>
        <end position="74"/>
    </location>
</feature>
<dbReference type="Gene3D" id="3.30.110.40">
    <property type="entry name" value="TusA-like domain"/>
    <property type="match status" value="1"/>
</dbReference>
<comment type="caution">
    <text evidence="2">The sequence shown here is derived from an EMBL/GenBank/DDBJ whole genome shotgun (WGS) entry which is preliminary data.</text>
</comment>
<organism evidence="2 3">
    <name type="scientific">Peiella sedimenti</name>
    <dbReference type="NCBI Taxonomy" id="3061083"/>
    <lineage>
        <taxon>Bacteria</taxon>
        <taxon>Pseudomonadati</taxon>
        <taxon>Pseudomonadota</taxon>
        <taxon>Alphaproteobacteria</taxon>
        <taxon>Caulobacterales</taxon>
        <taxon>Caulobacteraceae</taxon>
        <taxon>Peiella</taxon>
    </lineage>
</organism>
<accession>A0ABT8SKN0</accession>
<dbReference type="RefSeq" id="WP_302109053.1">
    <property type="nucleotide sequence ID" value="NZ_JAUKTR010000001.1"/>
</dbReference>
<protein>
    <submittedName>
        <fullName evidence="2">Sulfurtransferase TusA family protein</fullName>
    </submittedName>
</protein>
<reference evidence="2" key="1">
    <citation type="submission" date="2023-07" db="EMBL/GenBank/DDBJ databases">
        <title>Brevundimonas soil sp. nov., isolated from the soil of chemical plant.</title>
        <authorList>
            <person name="Wu N."/>
        </authorList>
    </citation>
    <scope>NUCLEOTIDE SEQUENCE</scope>
    <source>
        <strain evidence="2">XZ-24</strain>
    </source>
</reference>
<keyword evidence="3" id="KW-1185">Reference proteome</keyword>
<evidence type="ECO:0000313" key="2">
    <source>
        <dbReference type="EMBL" id="MDO1558650.1"/>
    </source>
</evidence>
<evidence type="ECO:0000259" key="1">
    <source>
        <dbReference type="Pfam" id="PF01206"/>
    </source>
</evidence>
<evidence type="ECO:0000313" key="3">
    <source>
        <dbReference type="Proteomes" id="UP001169063"/>
    </source>
</evidence>
<name>A0ABT8SKN0_9CAUL</name>
<dbReference type="SUPFAM" id="SSF64307">
    <property type="entry name" value="SirA-like"/>
    <property type="match status" value="1"/>
</dbReference>
<dbReference type="InterPro" id="IPR001455">
    <property type="entry name" value="TusA-like"/>
</dbReference>
<gene>
    <name evidence="2" type="ORF">Q0812_04305</name>
</gene>
<dbReference type="CDD" id="cd00291">
    <property type="entry name" value="SirA_YedF_YeeD"/>
    <property type="match status" value="1"/>
</dbReference>
<dbReference type="Pfam" id="PF01206">
    <property type="entry name" value="TusA"/>
    <property type="match status" value="1"/>
</dbReference>
<proteinExistence type="predicted"/>
<sequence>MERAAEPLIVDATGHRCPIPSLRLRRAIERTGGDRPIVLWADDPMARIDVPHLLNEMGWALVEVTEDGGRLSFRAEPRQPGSVTA</sequence>
<dbReference type="Proteomes" id="UP001169063">
    <property type="component" value="Unassembled WGS sequence"/>
</dbReference>
<dbReference type="EMBL" id="JAUKTR010000001">
    <property type="protein sequence ID" value="MDO1558650.1"/>
    <property type="molecule type" value="Genomic_DNA"/>
</dbReference>